<gene>
    <name evidence="8" type="ORF">PQJ61_11560</name>
</gene>
<comment type="cofactor">
    <cofactor evidence="1">
        <name>a divalent metal cation</name>
        <dbReference type="ChEBI" id="CHEBI:60240"/>
    </cofactor>
</comment>
<feature type="domain" description="Endoribonuclease YicC-like N-terminal" evidence="6">
    <location>
        <begin position="1"/>
        <end position="151"/>
    </location>
</feature>
<feature type="domain" description="Endoribonuclease YicC-like C-terminal" evidence="7">
    <location>
        <begin position="172"/>
        <end position="288"/>
    </location>
</feature>
<dbReference type="Proteomes" id="UP001221217">
    <property type="component" value="Unassembled WGS sequence"/>
</dbReference>
<evidence type="ECO:0000256" key="2">
    <source>
        <dbReference type="ARBA" id="ARBA00022722"/>
    </source>
</evidence>
<proteinExistence type="inferred from homology"/>
<reference evidence="8 9" key="1">
    <citation type="submission" date="2022-12" db="EMBL/GenBank/DDBJ databases">
        <title>Metagenome assembled genome from gulf of manar.</title>
        <authorList>
            <person name="Kohli P."/>
            <person name="Pk S."/>
            <person name="Venkata Ramana C."/>
            <person name="Sasikala C."/>
        </authorList>
    </citation>
    <scope>NUCLEOTIDE SEQUENCE [LARGE SCALE GENOMIC DNA]</scope>
    <source>
        <strain evidence="8">JB008</strain>
    </source>
</reference>
<comment type="caution">
    <text evidence="8">The sequence shown here is derived from an EMBL/GenBank/DDBJ whole genome shotgun (WGS) entry which is preliminary data.</text>
</comment>
<dbReference type="InterPro" id="IPR013527">
    <property type="entry name" value="YicC-like_N"/>
</dbReference>
<sequence>MKSMTGYGYSEYQDEKIHLILEMKSYNNRYLDIIINQPVFLNALEPEFRKFISDRAERGRVELYLKVRELEEDIQFHLDRSAAESYADILRELKDTAGLDEQISLSHLLSFEGILKTEKKRDIDVYRKSLLPLLEECFSQWDKSRIKEGFETARDIKSNLAVIYDAVELFKKHGDEMENHIKDNIRAKFEDVLGDSIDEQRVLAETAVLLVKYSINEEIIRLKGHLDSFSTAADSGGAVGKKLDFICQEINREVNTIGSKSFVMAINQKVVEVKDALENIREQLRNVE</sequence>
<dbReference type="EMBL" id="JAQQAL010000024">
    <property type="protein sequence ID" value="MDC7227389.1"/>
    <property type="molecule type" value="Genomic_DNA"/>
</dbReference>
<dbReference type="Pfam" id="PF03755">
    <property type="entry name" value="YicC-like_N"/>
    <property type="match status" value="1"/>
</dbReference>
<evidence type="ECO:0000256" key="1">
    <source>
        <dbReference type="ARBA" id="ARBA00001968"/>
    </source>
</evidence>
<name>A0AAJ1MP87_9SPIO</name>
<evidence type="ECO:0000313" key="9">
    <source>
        <dbReference type="Proteomes" id="UP001221217"/>
    </source>
</evidence>
<dbReference type="PANTHER" id="PTHR30636:SF3">
    <property type="entry name" value="UPF0701 PROTEIN YICC"/>
    <property type="match status" value="1"/>
</dbReference>
<evidence type="ECO:0000256" key="3">
    <source>
        <dbReference type="ARBA" id="ARBA00022759"/>
    </source>
</evidence>
<dbReference type="InterPro" id="IPR005229">
    <property type="entry name" value="YicC/YloC-like"/>
</dbReference>
<keyword evidence="3" id="KW-0255">Endonuclease</keyword>
<accession>A0AAJ1MP87</accession>
<protein>
    <submittedName>
        <fullName evidence="8">YicC family protein</fullName>
    </submittedName>
</protein>
<evidence type="ECO:0000256" key="4">
    <source>
        <dbReference type="ARBA" id="ARBA00022801"/>
    </source>
</evidence>
<dbReference type="GO" id="GO:0004521">
    <property type="term" value="F:RNA endonuclease activity"/>
    <property type="evidence" value="ECO:0007669"/>
    <property type="project" value="InterPro"/>
</dbReference>
<dbReference type="GO" id="GO:0016787">
    <property type="term" value="F:hydrolase activity"/>
    <property type="evidence" value="ECO:0007669"/>
    <property type="project" value="UniProtKB-KW"/>
</dbReference>
<evidence type="ECO:0000256" key="5">
    <source>
        <dbReference type="ARBA" id="ARBA00035648"/>
    </source>
</evidence>
<dbReference type="PANTHER" id="PTHR30636">
    <property type="entry name" value="UPF0701 PROTEIN YICC"/>
    <property type="match status" value="1"/>
</dbReference>
<keyword evidence="2" id="KW-0540">Nuclease</keyword>
<organism evidence="8 9">
    <name type="scientific">Candidatus Thalassospirochaeta sargassi</name>
    <dbReference type="NCBI Taxonomy" id="3119039"/>
    <lineage>
        <taxon>Bacteria</taxon>
        <taxon>Pseudomonadati</taxon>
        <taxon>Spirochaetota</taxon>
        <taxon>Spirochaetia</taxon>
        <taxon>Spirochaetales</taxon>
        <taxon>Spirochaetaceae</taxon>
        <taxon>Candidatus Thalassospirochaeta</taxon>
    </lineage>
</organism>
<dbReference type="AlphaFoldDB" id="A0AAJ1MP87"/>
<dbReference type="NCBIfam" id="TIGR00255">
    <property type="entry name" value="YicC/YloC family endoribonuclease"/>
    <property type="match status" value="1"/>
</dbReference>
<evidence type="ECO:0000259" key="7">
    <source>
        <dbReference type="Pfam" id="PF08340"/>
    </source>
</evidence>
<dbReference type="InterPro" id="IPR013551">
    <property type="entry name" value="YicC-like_C"/>
</dbReference>
<comment type="similarity">
    <text evidence="5">Belongs to the YicC/YloC family.</text>
</comment>
<dbReference type="Pfam" id="PF08340">
    <property type="entry name" value="YicC-like_C"/>
    <property type="match status" value="1"/>
</dbReference>
<evidence type="ECO:0000313" key="8">
    <source>
        <dbReference type="EMBL" id="MDC7227389.1"/>
    </source>
</evidence>
<evidence type="ECO:0000259" key="6">
    <source>
        <dbReference type="Pfam" id="PF03755"/>
    </source>
</evidence>
<keyword evidence="4" id="KW-0378">Hydrolase</keyword>